<reference evidence="2" key="1">
    <citation type="submission" date="2015-09" db="EMBL/GenBank/DDBJ databases">
        <authorList>
            <person name="Shao Z."/>
            <person name="Wang L."/>
        </authorList>
    </citation>
    <scope>NUCLEOTIDE SEQUENCE [LARGE SCALE GENOMIC DNA]</scope>
    <source>
        <strain evidence="2">F13-1</strain>
    </source>
</reference>
<dbReference type="KEGG" id="zdf:AN401_11645"/>
<sequence length="211" mass="22187">MEPLSLIATATGIARLATEHGPGLLRSVGQLLGGKAQATADTIATLTEQVGNVAGISPGDRTKALANVIQGLPAEHQVELARIHAQAESEALRLEVDRELARLQDRQAEHEQTQATIRGGDQASDELVRETRPLLARRSFWLTALYCLAAEAARLGGLAEEGAEIAVASLLAAPCWAYIGLRTLDGFAPYPKSSGQKLPGVLGAIAKGVSR</sequence>
<protein>
    <submittedName>
        <fullName evidence="1">Uncharacterized protein</fullName>
    </submittedName>
</protein>
<evidence type="ECO:0000313" key="1">
    <source>
        <dbReference type="EMBL" id="ATG74426.1"/>
    </source>
</evidence>
<organism evidence="1 2">
    <name type="scientific">Zobellella denitrificans</name>
    <dbReference type="NCBI Taxonomy" id="347534"/>
    <lineage>
        <taxon>Bacteria</taxon>
        <taxon>Pseudomonadati</taxon>
        <taxon>Pseudomonadota</taxon>
        <taxon>Gammaproteobacteria</taxon>
        <taxon>Aeromonadales</taxon>
        <taxon>Aeromonadaceae</taxon>
        <taxon>Zobellella</taxon>
    </lineage>
</organism>
<evidence type="ECO:0000313" key="2">
    <source>
        <dbReference type="Proteomes" id="UP000217763"/>
    </source>
</evidence>
<accession>A0A291HQC0</accession>
<dbReference type="AlphaFoldDB" id="A0A291HQC0"/>
<keyword evidence="2" id="KW-1185">Reference proteome</keyword>
<dbReference type="Proteomes" id="UP000217763">
    <property type="component" value="Chromosome"/>
</dbReference>
<dbReference type="RefSeq" id="WP_096779471.1">
    <property type="nucleotide sequence ID" value="NZ_CP012621.1"/>
</dbReference>
<dbReference type="EMBL" id="CP012621">
    <property type="protein sequence ID" value="ATG74426.1"/>
    <property type="molecule type" value="Genomic_DNA"/>
</dbReference>
<proteinExistence type="predicted"/>
<gene>
    <name evidence="1" type="ORF">AN401_11645</name>
</gene>
<name>A0A291HQC0_9GAMM</name>